<reference evidence="2 3" key="1">
    <citation type="submission" date="2017-02" db="EMBL/GenBank/DDBJ databases">
        <authorList>
            <person name="Peterson S.W."/>
        </authorList>
    </citation>
    <scope>NUCLEOTIDE SEQUENCE [LARGE SCALE GENOMIC DNA]</scope>
    <source>
        <strain evidence="2">C6</strain>
    </source>
</reference>
<gene>
    <name evidence="2" type="ORF">ACNJC6_02329</name>
</gene>
<dbReference type="PANTHER" id="PTHR43792">
    <property type="entry name" value="GNAT FAMILY, PUTATIVE (AFU_ORTHOLOGUE AFUA_3G00765)-RELATED-RELATED"/>
    <property type="match status" value="1"/>
</dbReference>
<sequence length="201" mass="23246">MSVHLNFAIETARLRLRAWRANDFPAFAQLNADAQVMRYFPSPLTQTESDTLAQTFQQFINQNGWGFWAVELKHSQEFIGFTGLHAQPECFDFSPCVEIGWRLDSKFWHQGYATEAAQACLYFAFSVLNLDEVVAFTAVQNRDSEAVMKRLGMQHRGYFNHPKLDPNSPLLRHTLYAIKPTDFLKNHDEYDLNQSIHIVQD</sequence>
<dbReference type="PROSITE" id="PS51186">
    <property type="entry name" value="GNAT"/>
    <property type="match status" value="1"/>
</dbReference>
<dbReference type="InterPro" id="IPR000182">
    <property type="entry name" value="GNAT_dom"/>
</dbReference>
<evidence type="ECO:0000313" key="2">
    <source>
        <dbReference type="EMBL" id="SJX22678.1"/>
    </source>
</evidence>
<evidence type="ECO:0000259" key="1">
    <source>
        <dbReference type="PROSITE" id="PS51186"/>
    </source>
</evidence>
<organism evidence="2 3">
    <name type="scientific">Acinetobacter johnsonii</name>
    <dbReference type="NCBI Taxonomy" id="40214"/>
    <lineage>
        <taxon>Bacteria</taxon>
        <taxon>Pseudomonadati</taxon>
        <taxon>Pseudomonadota</taxon>
        <taxon>Gammaproteobacteria</taxon>
        <taxon>Moraxellales</taxon>
        <taxon>Moraxellaceae</taxon>
        <taxon>Acinetobacter</taxon>
    </lineage>
</organism>
<dbReference type="Gene3D" id="3.40.630.30">
    <property type="match status" value="1"/>
</dbReference>
<dbReference type="GO" id="GO:0016747">
    <property type="term" value="F:acyltransferase activity, transferring groups other than amino-acyl groups"/>
    <property type="evidence" value="ECO:0007669"/>
    <property type="project" value="InterPro"/>
</dbReference>
<dbReference type="AlphaFoldDB" id="A0A1R7QEH3"/>
<dbReference type="RefSeq" id="WP_087013281.1">
    <property type="nucleotide sequence ID" value="NZ_FUUY01000007.1"/>
</dbReference>
<feature type="domain" description="N-acetyltransferase" evidence="1">
    <location>
        <begin position="14"/>
        <end position="182"/>
    </location>
</feature>
<dbReference type="InterPro" id="IPR016181">
    <property type="entry name" value="Acyl_CoA_acyltransferase"/>
</dbReference>
<evidence type="ECO:0000313" key="3">
    <source>
        <dbReference type="Proteomes" id="UP000196240"/>
    </source>
</evidence>
<accession>A0A1R7QEH3</accession>
<dbReference type="SUPFAM" id="SSF55729">
    <property type="entry name" value="Acyl-CoA N-acyltransferases (Nat)"/>
    <property type="match status" value="1"/>
</dbReference>
<dbReference type="Pfam" id="PF13302">
    <property type="entry name" value="Acetyltransf_3"/>
    <property type="match status" value="1"/>
</dbReference>
<dbReference type="EMBL" id="FUUY01000007">
    <property type="protein sequence ID" value="SJX22678.1"/>
    <property type="molecule type" value="Genomic_DNA"/>
</dbReference>
<dbReference type="InterPro" id="IPR051531">
    <property type="entry name" value="N-acetyltransferase"/>
</dbReference>
<protein>
    <recommendedName>
        <fullName evidence="1">N-acetyltransferase domain-containing protein</fullName>
    </recommendedName>
</protein>
<dbReference type="PANTHER" id="PTHR43792:SF1">
    <property type="entry name" value="N-ACETYLTRANSFERASE DOMAIN-CONTAINING PROTEIN"/>
    <property type="match status" value="1"/>
</dbReference>
<dbReference type="Proteomes" id="UP000196240">
    <property type="component" value="Unassembled WGS sequence"/>
</dbReference>
<name>A0A1R7QEH3_ACIJO</name>
<proteinExistence type="predicted"/>